<sequence length="397" mass="40335">MKQMLLATTASALMASAAFADGHATDVKLGIILGFTGPLESLTQQMAGGAEIAIAEVSESGKLLDGAKVSGVRADSTCIDSAAATSAAERLVTAENVDGIVGADCSGVTGAILSNVAVANGIVMVSPSATSPGLSTAEDNGLFFRTAPSDARQGVVMTEVLMEEGINEVALTYTNNDYGKGLADSFQAAFEAAGGTVTISAAHEDGKADYSAEVGALASAGGDRLVVAGYVDQGGSGIVRSALDTGAFDTFHFPDGMISAKLEENFGDEIDGSSGQHPGTDSPGVAKFAEMVGDAFDATSPFAPESYDAAALILLAMQAANSKDPSAYKDHIMDVANEPGEKIYPGELGKALDLIKAGTDIDYVGATAVELIGPGESAGNYRQITFDGGKIETVKYR</sequence>
<protein>
    <submittedName>
        <fullName evidence="6">Branched-chain amino acid ABC transporter substrate-binding protein</fullName>
    </submittedName>
</protein>
<evidence type="ECO:0000256" key="1">
    <source>
        <dbReference type="ARBA" id="ARBA00010062"/>
    </source>
</evidence>
<feature type="chain" id="PRO_5026865907" evidence="4">
    <location>
        <begin position="21"/>
        <end position="397"/>
    </location>
</feature>
<keyword evidence="2 4" id="KW-0732">Signal</keyword>
<dbReference type="PANTHER" id="PTHR30483:SF6">
    <property type="entry name" value="PERIPLASMIC BINDING PROTEIN OF ABC TRANSPORTER FOR NATURAL AMINO ACIDS"/>
    <property type="match status" value="1"/>
</dbReference>
<name>A0A6N6JEA2_9RHOB</name>
<evidence type="ECO:0000256" key="4">
    <source>
        <dbReference type="SAM" id="SignalP"/>
    </source>
</evidence>
<dbReference type="AlphaFoldDB" id="A0A6N6JEA2"/>
<proteinExistence type="inferred from homology"/>
<gene>
    <name evidence="6" type="ORF">KIN_13710</name>
</gene>
<evidence type="ECO:0000313" key="7">
    <source>
        <dbReference type="Proteomes" id="UP000436822"/>
    </source>
</evidence>
<dbReference type="SUPFAM" id="SSF53822">
    <property type="entry name" value="Periplasmic binding protein-like I"/>
    <property type="match status" value="1"/>
</dbReference>
<dbReference type="InterPro" id="IPR028081">
    <property type="entry name" value="Leu-bd"/>
</dbReference>
<organism evidence="6 7">
    <name type="scientific">Litoreibacter roseus</name>
    <dbReference type="NCBI Taxonomy" id="2601869"/>
    <lineage>
        <taxon>Bacteria</taxon>
        <taxon>Pseudomonadati</taxon>
        <taxon>Pseudomonadota</taxon>
        <taxon>Alphaproteobacteria</taxon>
        <taxon>Rhodobacterales</taxon>
        <taxon>Roseobacteraceae</taxon>
        <taxon>Litoreibacter</taxon>
    </lineage>
</organism>
<reference evidence="6 7" key="1">
    <citation type="submission" date="2019-12" db="EMBL/GenBank/DDBJ databases">
        <title>Litoreibacter badius sp. nov., a novel bacteriochlorophyll a-containing bacterium in the genus Litoreibacter.</title>
        <authorList>
            <person name="Kanamuro M."/>
            <person name="Takabe Y."/>
            <person name="Mori K."/>
            <person name="Takaichi S."/>
            <person name="Hanada S."/>
        </authorList>
    </citation>
    <scope>NUCLEOTIDE SEQUENCE [LARGE SCALE GENOMIC DNA]</scope>
    <source>
        <strain evidence="6 7">K6</strain>
    </source>
</reference>
<dbReference type="Gene3D" id="3.40.50.2300">
    <property type="match status" value="2"/>
</dbReference>
<dbReference type="EMBL" id="BLJE01000001">
    <property type="protein sequence ID" value="GFE64297.1"/>
    <property type="molecule type" value="Genomic_DNA"/>
</dbReference>
<keyword evidence="7" id="KW-1185">Reference proteome</keyword>
<comment type="similarity">
    <text evidence="1">Belongs to the leucine-binding protein family.</text>
</comment>
<dbReference type="RefSeq" id="WP_159805180.1">
    <property type="nucleotide sequence ID" value="NZ_BLJE01000001.1"/>
</dbReference>
<feature type="domain" description="Leucine-binding protein" evidence="5">
    <location>
        <begin position="27"/>
        <end position="329"/>
    </location>
</feature>
<dbReference type="PANTHER" id="PTHR30483">
    <property type="entry name" value="LEUCINE-SPECIFIC-BINDING PROTEIN"/>
    <property type="match status" value="1"/>
</dbReference>
<evidence type="ECO:0000256" key="2">
    <source>
        <dbReference type="ARBA" id="ARBA00022729"/>
    </source>
</evidence>
<comment type="caution">
    <text evidence="6">The sequence shown here is derived from an EMBL/GenBank/DDBJ whole genome shotgun (WGS) entry which is preliminary data.</text>
</comment>
<dbReference type="InterPro" id="IPR051010">
    <property type="entry name" value="BCAA_transport"/>
</dbReference>
<dbReference type="Proteomes" id="UP000436822">
    <property type="component" value="Unassembled WGS sequence"/>
</dbReference>
<dbReference type="Pfam" id="PF13458">
    <property type="entry name" value="Peripla_BP_6"/>
    <property type="match status" value="1"/>
</dbReference>
<evidence type="ECO:0000313" key="6">
    <source>
        <dbReference type="EMBL" id="GFE64297.1"/>
    </source>
</evidence>
<accession>A0A6N6JEA2</accession>
<dbReference type="OrthoDB" id="7337537at2"/>
<keyword evidence="3" id="KW-0813">Transport</keyword>
<keyword evidence="3" id="KW-0029">Amino-acid transport</keyword>
<dbReference type="InterPro" id="IPR028082">
    <property type="entry name" value="Peripla_BP_I"/>
</dbReference>
<evidence type="ECO:0000256" key="3">
    <source>
        <dbReference type="ARBA" id="ARBA00022970"/>
    </source>
</evidence>
<evidence type="ECO:0000259" key="5">
    <source>
        <dbReference type="Pfam" id="PF13458"/>
    </source>
</evidence>
<feature type="signal peptide" evidence="4">
    <location>
        <begin position="1"/>
        <end position="20"/>
    </location>
</feature>
<dbReference type="CDD" id="cd06346">
    <property type="entry name" value="PBP1_ABC_ligand_binding-like"/>
    <property type="match status" value="1"/>
</dbReference>
<dbReference type="GO" id="GO:0006865">
    <property type="term" value="P:amino acid transport"/>
    <property type="evidence" value="ECO:0007669"/>
    <property type="project" value="UniProtKB-KW"/>
</dbReference>